<keyword evidence="2" id="KW-1185">Reference proteome</keyword>
<gene>
    <name evidence="1" type="ORF">GCK32_021600</name>
</gene>
<reference evidence="1 2" key="1">
    <citation type="submission" date="2019-10" db="EMBL/GenBank/DDBJ databases">
        <title>Assembly and Annotation for the nematode Trichostrongylus colubriformis.</title>
        <authorList>
            <person name="Martin J."/>
        </authorList>
    </citation>
    <scope>NUCLEOTIDE SEQUENCE [LARGE SCALE GENOMIC DNA]</scope>
    <source>
        <strain evidence="1">G859</strain>
        <tissue evidence="1">Whole worm</tissue>
    </source>
</reference>
<dbReference type="AlphaFoldDB" id="A0AAN8G3F5"/>
<organism evidence="1 2">
    <name type="scientific">Trichostrongylus colubriformis</name>
    <name type="common">Black scour worm</name>
    <dbReference type="NCBI Taxonomy" id="6319"/>
    <lineage>
        <taxon>Eukaryota</taxon>
        <taxon>Metazoa</taxon>
        <taxon>Ecdysozoa</taxon>
        <taxon>Nematoda</taxon>
        <taxon>Chromadorea</taxon>
        <taxon>Rhabditida</taxon>
        <taxon>Rhabditina</taxon>
        <taxon>Rhabditomorpha</taxon>
        <taxon>Strongyloidea</taxon>
        <taxon>Trichostrongylidae</taxon>
        <taxon>Trichostrongylus</taxon>
    </lineage>
</organism>
<protein>
    <submittedName>
        <fullName evidence="1">Uncharacterized protein</fullName>
    </submittedName>
</protein>
<evidence type="ECO:0000313" key="1">
    <source>
        <dbReference type="EMBL" id="KAK5986442.1"/>
    </source>
</evidence>
<name>A0AAN8G3F5_TRICO</name>
<feature type="non-terminal residue" evidence="1">
    <location>
        <position position="1"/>
    </location>
</feature>
<dbReference type="EMBL" id="WIXE01000620">
    <property type="protein sequence ID" value="KAK5986442.1"/>
    <property type="molecule type" value="Genomic_DNA"/>
</dbReference>
<accession>A0AAN8G3F5</accession>
<sequence>KQTRTSLFLMHVIPSFWKSSMQELLSC</sequence>
<evidence type="ECO:0000313" key="2">
    <source>
        <dbReference type="Proteomes" id="UP001331761"/>
    </source>
</evidence>
<dbReference type="Proteomes" id="UP001331761">
    <property type="component" value="Unassembled WGS sequence"/>
</dbReference>
<comment type="caution">
    <text evidence="1">The sequence shown here is derived from an EMBL/GenBank/DDBJ whole genome shotgun (WGS) entry which is preliminary data.</text>
</comment>
<proteinExistence type="predicted"/>